<protein>
    <submittedName>
        <fullName evidence="2">Uncharacterized protein</fullName>
    </submittedName>
</protein>
<feature type="region of interest" description="Disordered" evidence="1">
    <location>
        <begin position="71"/>
        <end position="100"/>
    </location>
</feature>
<dbReference type="AlphaFoldDB" id="A0AAN7SMA7"/>
<proteinExistence type="predicted"/>
<name>A0AAN7SMA7_9COLE</name>
<feature type="compositionally biased region" description="Basic and acidic residues" evidence="1">
    <location>
        <begin position="1"/>
        <end position="31"/>
    </location>
</feature>
<dbReference type="InterPro" id="IPR052638">
    <property type="entry name" value="PiggyBac_TE-derived"/>
</dbReference>
<evidence type="ECO:0000313" key="3">
    <source>
        <dbReference type="Proteomes" id="UP001353858"/>
    </source>
</evidence>
<comment type="caution">
    <text evidence="2">The sequence shown here is derived from an EMBL/GenBank/DDBJ whole genome shotgun (WGS) entry which is preliminary data.</text>
</comment>
<dbReference type="PANTHER" id="PTHR47055:SF3">
    <property type="entry name" value="PHORBOL-ESTER_DAG-TYPE DOMAIN-CONTAINING PROTEIN"/>
    <property type="match status" value="1"/>
</dbReference>
<gene>
    <name evidence="2" type="ORF">RN001_003415</name>
</gene>
<organism evidence="2 3">
    <name type="scientific">Aquatica leii</name>
    <dbReference type="NCBI Taxonomy" id="1421715"/>
    <lineage>
        <taxon>Eukaryota</taxon>
        <taxon>Metazoa</taxon>
        <taxon>Ecdysozoa</taxon>
        <taxon>Arthropoda</taxon>
        <taxon>Hexapoda</taxon>
        <taxon>Insecta</taxon>
        <taxon>Pterygota</taxon>
        <taxon>Neoptera</taxon>
        <taxon>Endopterygota</taxon>
        <taxon>Coleoptera</taxon>
        <taxon>Polyphaga</taxon>
        <taxon>Elateriformia</taxon>
        <taxon>Elateroidea</taxon>
        <taxon>Lampyridae</taxon>
        <taxon>Luciolinae</taxon>
        <taxon>Aquatica</taxon>
    </lineage>
</organism>
<feature type="compositionally biased region" description="Acidic residues" evidence="1">
    <location>
        <begin position="79"/>
        <end position="91"/>
    </location>
</feature>
<accession>A0AAN7SMA7</accession>
<dbReference type="PANTHER" id="PTHR47055">
    <property type="entry name" value="DDE_TNP_1_7 DOMAIN-CONTAINING PROTEIN"/>
    <property type="match status" value="1"/>
</dbReference>
<feature type="region of interest" description="Disordered" evidence="1">
    <location>
        <begin position="1"/>
        <end position="33"/>
    </location>
</feature>
<dbReference type="EMBL" id="JARPUR010000001">
    <property type="protein sequence ID" value="KAK4887144.1"/>
    <property type="molecule type" value="Genomic_DNA"/>
</dbReference>
<evidence type="ECO:0000313" key="2">
    <source>
        <dbReference type="EMBL" id="KAK4887144.1"/>
    </source>
</evidence>
<reference evidence="3" key="1">
    <citation type="submission" date="2023-01" db="EMBL/GenBank/DDBJ databases">
        <title>Key to firefly adult light organ development and bioluminescence: homeobox transcription factors regulate luciferase expression and transportation to peroxisome.</title>
        <authorList>
            <person name="Fu X."/>
        </authorList>
    </citation>
    <scope>NUCLEOTIDE SEQUENCE [LARGE SCALE GENOMIC DNA]</scope>
</reference>
<dbReference type="GO" id="GO:0043565">
    <property type="term" value="F:sequence-specific DNA binding"/>
    <property type="evidence" value="ECO:0007669"/>
    <property type="project" value="TreeGrafter"/>
</dbReference>
<sequence>MNKEKPVYEIEKDHKEAEDDIGKLEESRLSEEENVQEEIYYKKLLTAHELLEEIKKIDDVSQLPDSVVLYPPINANGENTDEDSGEDDDVTMDNLPGSQLNAPAEAIYGQKEDNLYDSEDELPLSNFLKEKHFKKKPRNFSWEQKDLLCNLPQWQEDYSPKNQQSPVEIFTSFLDDSLIEMLVDQSN</sequence>
<evidence type="ECO:0000256" key="1">
    <source>
        <dbReference type="SAM" id="MobiDB-lite"/>
    </source>
</evidence>
<dbReference type="Proteomes" id="UP001353858">
    <property type="component" value="Unassembled WGS sequence"/>
</dbReference>
<keyword evidence="3" id="KW-1185">Reference proteome</keyword>